<dbReference type="Pfam" id="PF14441">
    <property type="entry name" value="OTT_1508_deam"/>
    <property type="match status" value="1"/>
</dbReference>
<dbReference type="InterPro" id="IPR027796">
    <property type="entry name" value="OTT_1508_deam-like"/>
</dbReference>
<evidence type="ECO:0000313" key="1">
    <source>
        <dbReference type="EMBL" id="KAJ5129597.1"/>
    </source>
</evidence>
<organism evidence="1 2">
    <name type="scientific">Penicillium bovifimosum</name>
    <dbReference type="NCBI Taxonomy" id="126998"/>
    <lineage>
        <taxon>Eukaryota</taxon>
        <taxon>Fungi</taxon>
        <taxon>Dikarya</taxon>
        <taxon>Ascomycota</taxon>
        <taxon>Pezizomycotina</taxon>
        <taxon>Eurotiomycetes</taxon>
        <taxon>Eurotiomycetidae</taxon>
        <taxon>Eurotiales</taxon>
        <taxon>Aspergillaceae</taxon>
        <taxon>Penicillium</taxon>
    </lineage>
</organism>
<dbReference type="Proteomes" id="UP001149079">
    <property type="component" value="Unassembled WGS sequence"/>
</dbReference>
<dbReference type="OrthoDB" id="4851849at2759"/>
<dbReference type="GeneID" id="81405550"/>
<proteinExistence type="predicted"/>
<sequence length="451" mass="51370">MCSPRVLCRLRLERGTTKRPIQDLLKDTIFSIRRIEAQKLHNKDLSLVSELFISEANKVIQLVVRWLKHQTLDELSDLVEGIHHLQQTAPRYHELLNIISNHDMYPTSRSSFLNIIRKISRYWEAARKLYRTAKKFPLVRNMEIQLANLPKKAFEGQIDTSKFPDLCSSLSKLGLAKGQRSVPLLCRNLKIDENAARARHKGAQNRQKLHAEIQIIAFCEMQARRPFPRVVSSSKDACFLCNTFIQLHGRMHTPRAHGRPYPGWRLPILPEFGALQHTLNQWLGKTLRQDISRGLAQRKLSIHPFPNESNLLTLSDSSTTVNQPELLSENSVGRMTSIRRSSTLSEGPPRYGPLLDLSRNSSTGTVSHSENFVETVYLAQGELINDFVRFSRPFHLYTAESLEVHLELKDQATSGTREGSLGYGIERLTTDNFQSIRETCSSSMVSLIAIV</sequence>
<evidence type="ECO:0000313" key="2">
    <source>
        <dbReference type="Proteomes" id="UP001149079"/>
    </source>
</evidence>
<gene>
    <name evidence="1" type="ORF">N7515_005636</name>
</gene>
<dbReference type="RefSeq" id="XP_056519976.1">
    <property type="nucleotide sequence ID" value="XM_056666380.1"/>
</dbReference>
<reference evidence="1" key="1">
    <citation type="submission" date="2022-11" db="EMBL/GenBank/DDBJ databases">
        <authorList>
            <person name="Petersen C."/>
        </authorList>
    </citation>
    <scope>NUCLEOTIDE SEQUENCE</scope>
    <source>
        <strain evidence="1">IBT 22155</strain>
    </source>
</reference>
<dbReference type="AlphaFoldDB" id="A0A9W9GT86"/>
<protein>
    <submittedName>
        <fullName evidence="1">Uncharacterized protein</fullName>
    </submittedName>
</protein>
<accession>A0A9W9GT86</accession>
<dbReference type="EMBL" id="JAPQKL010000005">
    <property type="protein sequence ID" value="KAJ5129597.1"/>
    <property type="molecule type" value="Genomic_DNA"/>
</dbReference>
<reference evidence="1" key="2">
    <citation type="journal article" date="2023" name="IMA Fungus">
        <title>Comparative genomic study of the Penicillium genus elucidates a diverse pangenome and 15 lateral gene transfer events.</title>
        <authorList>
            <person name="Petersen C."/>
            <person name="Sorensen T."/>
            <person name="Nielsen M.R."/>
            <person name="Sondergaard T.E."/>
            <person name="Sorensen J.L."/>
            <person name="Fitzpatrick D.A."/>
            <person name="Frisvad J.C."/>
            <person name="Nielsen K.L."/>
        </authorList>
    </citation>
    <scope>NUCLEOTIDE SEQUENCE</scope>
    <source>
        <strain evidence="1">IBT 22155</strain>
    </source>
</reference>
<keyword evidence="2" id="KW-1185">Reference proteome</keyword>
<name>A0A9W9GT86_9EURO</name>
<comment type="caution">
    <text evidence="1">The sequence shown here is derived from an EMBL/GenBank/DDBJ whole genome shotgun (WGS) entry which is preliminary data.</text>
</comment>